<evidence type="ECO:0000256" key="2">
    <source>
        <dbReference type="ARBA" id="ARBA00022840"/>
    </source>
</evidence>
<dbReference type="PRINTS" id="PR01590">
    <property type="entry name" value="HTHFIS"/>
</dbReference>
<dbReference type="InterPro" id="IPR058031">
    <property type="entry name" value="AAA_lid_NorR"/>
</dbReference>
<dbReference type="Gene3D" id="3.30.450.40">
    <property type="match status" value="1"/>
</dbReference>
<evidence type="ECO:0000256" key="5">
    <source>
        <dbReference type="ARBA" id="ARBA00023163"/>
    </source>
</evidence>
<evidence type="ECO:0000313" key="8">
    <source>
        <dbReference type="Proteomes" id="UP000287547"/>
    </source>
</evidence>
<proteinExistence type="predicted"/>
<feature type="domain" description="Sigma-54 factor interaction" evidence="6">
    <location>
        <begin position="524"/>
        <end position="585"/>
    </location>
</feature>
<dbReference type="Pfam" id="PF01590">
    <property type="entry name" value="GAF"/>
    <property type="match status" value="1"/>
</dbReference>
<evidence type="ECO:0000313" key="7">
    <source>
        <dbReference type="EMBL" id="RSM86689.1"/>
    </source>
</evidence>
<dbReference type="InterPro" id="IPR002197">
    <property type="entry name" value="HTH_Fis"/>
</dbReference>
<dbReference type="InterPro" id="IPR009057">
    <property type="entry name" value="Homeodomain-like_sf"/>
</dbReference>
<dbReference type="GO" id="GO:0043565">
    <property type="term" value="F:sequence-specific DNA binding"/>
    <property type="evidence" value="ECO:0007669"/>
    <property type="project" value="InterPro"/>
</dbReference>
<evidence type="ECO:0000256" key="4">
    <source>
        <dbReference type="ARBA" id="ARBA00023125"/>
    </source>
</evidence>
<keyword evidence="2" id="KW-0067">ATP-binding</keyword>
<keyword evidence="3" id="KW-0805">Transcription regulation</keyword>
<dbReference type="InterPro" id="IPR003018">
    <property type="entry name" value="GAF"/>
</dbReference>
<dbReference type="Gene3D" id="3.40.50.300">
    <property type="entry name" value="P-loop containing nucleotide triphosphate hydrolases"/>
    <property type="match status" value="1"/>
</dbReference>
<dbReference type="GO" id="GO:0006355">
    <property type="term" value="P:regulation of DNA-templated transcription"/>
    <property type="evidence" value="ECO:0007669"/>
    <property type="project" value="InterPro"/>
</dbReference>
<dbReference type="Proteomes" id="UP000287547">
    <property type="component" value="Unassembled WGS sequence"/>
</dbReference>
<keyword evidence="1" id="KW-0547">Nucleotide-binding</keyword>
<dbReference type="PANTHER" id="PTHR32071">
    <property type="entry name" value="TRANSCRIPTIONAL REGULATORY PROTEIN"/>
    <property type="match status" value="1"/>
</dbReference>
<dbReference type="EMBL" id="QHKI01000008">
    <property type="protein sequence ID" value="RSM86689.1"/>
    <property type="molecule type" value="Genomic_DNA"/>
</dbReference>
<evidence type="ECO:0000259" key="6">
    <source>
        <dbReference type="PROSITE" id="PS50045"/>
    </source>
</evidence>
<dbReference type="SUPFAM" id="SSF52540">
    <property type="entry name" value="P-loop containing nucleoside triphosphate hydrolases"/>
    <property type="match status" value="1"/>
</dbReference>
<dbReference type="SUPFAM" id="SSF46689">
    <property type="entry name" value="Homeodomain-like"/>
    <property type="match status" value="1"/>
</dbReference>
<protein>
    <submittedName>
        <fullName evidence="7">Fis family transcriptional regulator</fullName>
    </submittedName>
</protein>
<evidence type="ECO:0000256" key="1">
    <source>
        <dbReference type="ARBA" id="ARBA00022741"/>
    </source>
</evidence>
<dbReference type="InterPro" id="IPR002078">
    <property type="entry name" value="Sigma_54_int"/>
</dbReference>
<dbReference type="InterPro" id="IPR027417">
    <property type="entry name" value="P-loop_NTPase"/>
</dbReference>
<dbReference type="Pfam" id="PF02954">
    <property type="entry name" value="HTH_8"/>
    <property type="match status" value="1"/>
</dbReference>
<keyword evidence="5" id="KW-0804">Transcription</keyword>
<dbReference type="AlphaFoldDB" id="A0A428ZF44"/>
<keyword evidence="4" id="KW-0238">DNA-binding</keyword>
<sequence>MAGLAERGVQTLVDKVVEDDVDHGPRVVGLLGHLPITRPRARGGCLNLRHFARRVGITLCRGRSVLAAAGRRTRVEKARPVPADEKGLARTRVQFLTSESIERERVRDPILASWLRSRHSHVPADRIDLPYVPDQNLDTPLIRAAEPVLERLGEQLDGQPVSLILTDPHGVVLTQRTGDPDLHRHLQSVELAPGFSYGEQFVGTNGIGTALEDGRPTHVFGHEHYAENLENLACAGVPIQDPISGKTIGAVDLTCWRKDAGQLLIALARTTAEQIRQALLGHSDIRELALFQAYLRACRRTTGILLAFNEEVVMMNDRARRLLDPADQAVLLGHASQALADGRSRATVVLPTGSKVRMECRTVPGPRGGDAGNVVRVRLVETEDEGISAVPLPMFLPGVVGSAPLWLRACHEVDAAYGRGEWLALEGERGVGKSTLVRCVHQRRNPTGRLHVVDGVSQIRQDLLDDPVDSLVIRHVDHLEPQALRDLAAVLAEVRASGSRMWVAVTVDDDSVDLGDVLGFFPRTVQIPPLRRHVEDLRELVPLLLSRLSRGGQLTCSPAAMHLLMRSSWQGNVPQLYQVLKYVARRKRSGVIQPSDLPAEYRAVARRPLNRLESIERDAIVHSLEDADGNKNRAARLLGMSRATLYRKIHEYGIVAPVK</sequence>
<gene>
    <name evidence="7" type="ORF">DMH04_12850</name>
</gene>
<dbReference type="GO" id="GO:0005524">
    <property type="term" value="F:ATP binding"/>
    <property type="evidence" value="ECO:0007669"/>
    <property type="project" value="UniProtKB-KW"/>
</dbReference>
<evidence type="ECO:0000256" key="3">
    <source>
        <dbReference type="ARBA" id="ARBA00023015"/>
    </source>
</evidence>
<dbReference type="Gene3D" id="1.10.8.60">
    <property type="match status" value="1"/>
</dbReference>
<reference evidence="7 8" key="1">
    <citation type="submission" date="2018-05" db="EMBL/GenBank/DDBJ databases">
        <title>Evolution of GPA BGCs.</title>
        <authorList>
            <person name="Waglechner N."/>
            <person name="Wright G.D."/>
        </authorList>
    </citation>
    <scope>NUCLEOTIDE SEQUENCE [LARGE SCALE GENOMIC DNA]</scope>
    <source>
        <strain evidence="7 8">A82846</strain>
    </source>
</reference>
<dbReference type="InterPro" id="IPR029016">
    <property type="entry name" value="GAF-like_dom_sf"/>
</dbReference>
<comment type="caution">
    <text evidence="7">The sequence shown here is derived from an EMBL/GenBank/DDBJ whole genome shotgun (WGS) entry which is preliminary data.</text>
</comment>
<dbReference type="Pfam" id="PF25601">
    <property type="entry name" value="AAA_lid_14"/>
    <property type="match status" value="1"/>
</dbReference>
<accession>A0A428ZF44</accession>
<dbReference type="PROSITE" id="PS50045">
    <property type="entry name" value="SIGMA54_INTERACT_4"/>
    <property type="match status" value="1"/>
</dbReference>
<organism evidence="7 8">
    <name type="scientific">Kibdelosporangium aridum</name>
    <dbReference type="NCBI Taxonomy" id="2030"/>
    <lineage>
        <taxon>Bacteria</taxon>
        <taxon>Bacillati</taxon>
        <taxon>Actinomycetota</taxon>
        <taxon>Actinomycetes</taxon>
        <taxon>Pseudonocardiales</taxon>
        <taxon>Pseudonocardiaceae</taxon>
        <taxon>Kibdelosporangium</taxon>
    </lineage>
</organism>
<dbReference type="OrthoDB" id="5496274at2"/>
<name>A0A428ZF44_KIBAR</name>
<dbReference type="Gene3D" id="1.10.10.60">
    <property type="entry name" value="Homeodomain-like"/>
    <property type="match status" value="1"/>
</dbReference>